<dbReference type="PANTHER" id="PTHR11635:SF152">
    <property type="entry name" value="CAMP-DEPENDENT PROTEIN KINASE TYPE I REGULATORY SUBUNIT-RELATED"/>
    <property type="match status" value="1"/>
</dbReference>
<dbReference type="GO" id="GO:0030552">
    <property type="term" value="F:cAMP binding"/>
    <property type="evidence" value="ECO:0007669"/>
    <property type="project" value="TreeGrafter"/>
</dbReference>
<dbReference type="CDD" id="cd00038">
    <property type="entry name" value="CAP_ED"/>
    <property type="match status" value="1"/>
</dbReference>
<dbReference type="SUPFAM" id="SSF51206">
    <property type="entry name" value="cAMP-binding domain-like"/>
    <property type="match status" value="1"/>
</dbReference>
<dbReference type="AlphaFoldDB" id="A0A1F6G857"/>
<dbReference type="PROSITE" id="PS50042">
    <property type="entry name" value="CNMP_BINDING_3"/>
    <property type="match status" value="1"/>
</dbReference>
<dbReference type="Gene3D" id="2.60.120.10">
    <property type="entry name" value="Jelly Rolls"/>
    <property type="match status" value="1"/>
</dbReference>
<dbReference type="SMART" id="SM00100">
    <property type="entry name" value="cNMP"/>
    <property type="match status" value="1"/>
</dbReference>
<protein>
    <recommendedName>
        <fullName evidence="1">Cyclic nucleotide-binding domain-containing protein</fullName>
    </recommendedName>
</protein>
<comment type="caution">
    <text evidence="2">The sequence shown here is derived from an EMBL/GenBank/DDBJ whole genome shotgun (WGS) entry which is preliminary data.</text>
</comment>
<dbReference type="InterPro" id="IPR018490">
    <property type="entry name" value="cNMP-bd_dom_sf"/>
</dbReference>
<name>A0A1F6G857_9PROT</name>
<evidence type="ECO:0000313" key="2">
    <source>
        <dbReference type="EMBL" id="OGG94301.1"/>
    </source>
</evidence>
<dbReference type="GO" id="GO:0005952">
    <property type="term" value="C:cAMP-dependent protein kinase complex"/>
    <property type="evidence" value="ECO:0007669"/>
    <property type="project" value="InterPro"/>
</dbReference>
<sequence length="192" mass="22313">MSFETFYFFGETLHNPFRTIFPTQGIMVAIRKEIFLRLKSEIPFFHGFRDEEMLAFLRLMTAEHFKADHTVFKEFDQGDKMYILFSGEVEITKRVGQAEGMVKETTMTRLKPGEAFGELGILDHRPRSATARAIEASMLFSITSEKLERIAKNPKYAFLSYKLFRNFATMLASRLRDTNQKVVTLESQRLSL</sequence>
<evidence type="ECO:0000313" key="3">
    <source>
        <dbReference type="Proteomes" id="UP000178449"/>
    </source>
</evidence>
<dbReference type="EMBL" id="MFNE01000040">
    <property type="protein sequence ID" value="OGG94301.1"/>
    <property type="molecule type" value="Genomic_DNA"/>
</dbReference>
<evidence type="ECO:0000259" key="1">
    <source>
        <dbReference type="PROSITE" id="PS50042"/>
    </source>
</evidence>
<dbReference type="Pfam" id="PF00027">
    <property type="entry name" value="cNMP_binding"/>
    <property type="match status" value="1"/>
</dbReference>
<dbReference type="STRING" id="1817772.A2527_14680"/>
<dbReference type="InterPro" id="IPR014710">
    <property type="entry name" value="RmlC-like_jellyroll"/>
</dbReference>
<dbReference type="InterPro" id="IPR018488">
    <property type="entry name" value="cNMP-bd_CS"/>
</dbReference>
<dbReference type="GO" id="GO:0034236">
    <property type="term" value="F:protein kinase A catalytic subunit binding"/>
    <property type="evidence" value="ECO:0007669"/>
    <property type="project" value="TreeGrafter"/>
</dbReference>
<reference evidence="2 3" key="1">
    <citation type="journal article" date="2016" name="Nat. Commun.">
        <title>Thousands of microbial genomes shed light on interconnected biogeochemical processes in an aquifer system.</title>
        <authorList>
            <person name="Anantharaman K."/>
            <person name="Brown C.T."/>
            <person name="Hug L.A."/>
            <person name="Sharon I."/>
            <person name="Castelle C.J."/>
            <person name="Probst A.J."/>
            <person name="Thomas B.C."/>
            <person name="Singh A."/>
            <person name="Wilkins M.J."/>
            <person name="Karaoz U."/>
            <person name="Brodie E.L."/>
            <person name="Williams K.H."/>
            <person name="Hubbard S.S."/>
            <person name="Banfield J.F."/>
        </authorList>
    </citation>
    <scope>NUCLEOTIDE SEQUENCE [LARGE SCALE GENOMIC DNA]</scope>
</reference>
<dbReference type="GO" id="GO:0005829">
    <property type="term" value="C:cytosol"/>
    <property type="evidence" value="ECO:0007669"/>
    <property type="project" value="TreeGrafter"/>
</dbReference>
<dbReference type="PRINTS" id="PR00103">
    <property type="entry name" value="CAMPKINASE"/>
</dbReference>
<dbReference type="PROSITE" id="PS00889">
    <property type="entry name" value="CNMP_BINDING_2"/>
    <property type="match status" value="1"/>
</dbReference>
<proteinExistence type="predicted"/>
<gene>
    <name evidence="2" type="ORF">A2527_14680</name>
</gene>
<dbReference type="InterPro" id="IPR050503">
    <property type="entry name" value="cAMP-dep_PK_reg_su-like"/>
</dbReference>
<feature type="domain" description="Cyclic nucleotide-binding" evidence="1">
    <location>
        <begin position="44"/>
        <end position="150"/>
    </location>
</feature>
<dbReference type="InterPro" id="IPR000595">
    <property type="entry name" value="cNMP-bd_dom"/>
</dbReference>
<dbReference type="Proteomes" id="UP000178449">
    <property type="component" value="Unassembled WGS sequence"/>
</dbReference>
<organism evidence="2 3">
    <name type="scientific">Candidatus Lambdaproteobacteria bacterium RIFOXYD2_FULL_50_16</name>
    <dbReference type="NCBI Taxonomy" id="1817772"/>
    <lineage>
        <taxon>Bacteria</taxon>
        <taxon>Pseudomonadati</taxon>
        <taxon>Pseudomonadota</taxon>
        <taxon>Candidatus Lambdaproteobacteria</taxon>
    </lineage>
</organism>
<dbReference type="GO" id="GO:0004862">
    <property type="term" value="F:cAMP-dependent protein kinase inhibitor activity"/>
    <property type="evidence" value="ECO:0007669"/>
    <property type="project" value="TreeGrafter"/>
</dbReference>
<accession>A0A1F6G857</accession>
<dbReference type="PANTHER" id="PTHR11635">
    <property type="entry name" value="CAMP-DEPENDENT PROTEIN KINASE REGULATORY CHAIN"/>
    <property type="match status" value="1"/>
</dbReference>